<name>A0A7X9NGA0_9FIRM</name>
<dbReference type="EMBL" id="JABAFR010000003">
    <property type="protein sequence ID" value="NME43683.1"/>
    <property type="molecule type" value="Genomic_DNA"/>
</dbReference>
<dbReference type="AlphaFoldDB" id="A0A7X9NGA0"/>
<evidence type="ECO:0000313" key="3">
    <source>
        <dbReference type="Proteomes" id="UP000540014"/>
    </source>
</evidence>
<accession>A0A7X9NGA0</accession>
<gene>
    <name evidence="2" type="ORF">HF861_02135</name>
</gene>
<evidence type="ECO:0008006" key="4">
    <source>
        <dbReference type="Google" id="ProtNLM"/>
    </source>
</evidence>
<organism evidence="2 3">
    <name type="scientific">Faecalicoccus pleomorphus</name>
    <dbReference type="NCBI Taxonomy" id="1323"/>
    <lineage>
        <taxon>Bacteria</taxon>
        <taxon>Bacillati</taxon>
        <taxon>Bacillota</taxon>
        <taxon>Erysipelotrichia</taxon>
        <taxon>Erysipelotrichales</taxon>
        <taxon>Erysipelotrichaceae</taxon>
        <taxon>Faecalicoccus</taxon>
    </lineage>
</organism>
<dbReference type="Pfam" id="PF19700">
    <property type="entry name" value="DUF6198"/>
    <property type="match status" value="1"/>
</dbReference>
<evidence type="ECO:0000256" key="1">
    <source>
        <dbReference type="SAM" id="Phobius"/>
    </source>
</evidence>
<feature type="transmembrane region" description="Helical" evidence="1">
    <location>
        <begin position="52"/>
        <end position="68"/>
    </location>
</feature>
<proteinExistence type="predicted"/>
<dbReference type="InterPro" id="IPR038750">
    <property type="entry name" value="YczE/YyaS-like"/>
</dbReference>
<dbReference type="PANTHER" id="PTHR40078:SF1">
    <property type="entry name" value="INTEGRAL MEMBRANE PROTEIN"/>
    <property type="match status" value="1"/>
</dbReference>
<keyword evidence="1" id="KW-0472">Membrane</keyword>
<keyword evidence="1" id="KW-1133">Transmembrane helix</keyword>
<evidence type="ECO:0000313" key="2">
    <source>
        <dbReference type="EMBL" id="NME43683.1"/>
    </source>
</evidence>
<feature type="transmembrane region" description="Helical" evidence="1">
    <location>
        <begin position="106"/>
        <end position="126"/>
    </location>
</feature>
<protein>
    <recommendedName>
        <fullName evidence="4">YitT family protein</fullName>
    </recommendedName>
</protein>
<dbReference type="Proteomes" id="UP000540014">
    <property type="component" value="Unassembled WGS sequence"/>
</dbReference>
<keyword evidence="1" id="KW-0812">Transmembrane</keyword>
<dbReference type="RefSeq" id="WP_168964694.1">
    <property type="nucleotide sequence ID" value="NZ_JABAFR010000003.1"/>
</dbReference>
<feature type="transmembrane region" description="Helical" evidence="1">
    <location>
        <begin position="12"/>
        <end position="32"/>
    </location>
</feature>
<dbReference type="PROSITE" id="PS51257">
    <property type="entry name" value="PROKAR_LIPOPROTEIN"/>
    <property type="match status" value="1"/>
</dbReference>
<dbReference type="PANTHER" id="PTHR40078">
    <property type="entry name" value="INTEGRAL MEMBRANE PROTEIN-RELATED"/>
    <property type="match status" value="1"/>
</dbReference>
<sequence length="214" mass="23710">MKKIFNSIIKGFLATLLMGIGIALFIACELGSDPITVFLDGFNRVTKVPVSVIDQIINLVILFLAFIMNRNKIGINTIVSVLALGICIQIPTMLINPLKLALQTTYVRIIGILIGQLCLALSFAWMQSFKDGINALDCIIFKIMEITNFKYRTIRIIYDGCFISIGYLLGGVVGIGTIISLLTNGILVEQFKSLINYLNTIYSKFSERMVKNNG</sequence>
<comment type="caution">
    <text evidence="2">The sequence shown here is derived from an EMBL/GenBank/DDBJ whole genome shotgun (WGS) entry which is preliminary data.</text>
</comment>
<feature type="transmembrane region" description="Helical" evidence="1">
    <location>
        <begin position="75"/>
        <end position="94"/>
    </location>
</feature>
<reference evidence="2 3" key="1">
    <citation type="submission" date="2020-04" db="EMBL/GenBank/DDBJ databases">
        <authorList>
            <person name="Hitch T.C.A."/>
            <person name="Wylensek D."/>
            <person name="Clavel T."/>
        </authorList>
    </citation>
    <scope>NUCLEOTIDE SEQUENCE [LARGE SCALE GENOMIC DNA]</scope>
    <source>
        <strain evidence="2 3">BSM-383-APC-22F</strain>
    </source>
</reference>
<feature type="transmembrane region" description="Helical" evidence="1">
    <location>
        <begin position="156"/>
        <end position="182"/>
    </location>
</feature>